<evidence type="ECO:0000256" key="5">
    <source>
        <dbReference type="ARBA" id="ARBA00022670"/>
    </source>
</evidence>
<dbReference type="NCBIfam" id="TIGR02227">
    <property type="entry name" value="sigpep_I_bact"/>
    <property type="match status" value="1"/>
</dbReference>
<evidence type="ECO:0000256" key="2">
    <source>
        <dbReference type="ARBA" id="ARBA00004401"/>
    </source>
</evidence>
<name>A0A848DLQ5_9PSEU</name>
<dbReference type="InterPro" id="IPR000223">
    <property type="entry name" value="Pept_S26A_signal_pept_1"/>
</dbReference>
<keyword evidence="5 8" id="KW-0645">Protease</keyword>
<dbReference type="Proteomes" id="UP000586918">
    <property type="component" value="Unassembled WGS sequence"/>
</dbReference>
<comment type="similarity">
    <text evidence="3 8">Belongs to the peptidase S26 family.</text>
</comment>
<dbReference type="PRINTS" id="PR00727">
    <property type="entry name" value="LEADERPTASE"/>
</dbReference>
<dbReference type="SUPFAM" id="SSF51306">
    <property type="entry name" value="LexA/Signal peptidase"/>
    <property type="match status" value="1"/>
</dbReference>
<feature type="domain" description="Peptidase S26" evidence="9">
    <location>
        <begin position="3"/>
        <end position="141"/>
    </location>
</feature>
<comment type="subcellular location">
    <subcellularLocation>
        <location evidence="2">Cell membrane</location>
        <topology evidence="2">Single-pass type II membrane protein</topology>
    </subcellularLocation>
    <subcellularLocation>
        <location evidence="8">Membrane</location>
        <topology evidence="8">Single-pass type II membrane protein</topology>
    </subcellularLocation>
</comment>
<reference evidence="10 11" key="1">
    <citation type="submission" date="2020-04" db="EMBL/GenBank/DDBJ databases">
        <authorList>
            <person name="Klaysubun C."/>
            <person name="Duangmal K."/>
            <person name="Lipun K."/>
        </authorList>
    </citation>
    <scope>NUCLEOTIDE SEQUENCE [LARGE SCALE GENOMIC DNA]</scope>
    <source>
        <strain evidence="10 11">DSM 45300</strain>
    </source>
</reference>
<dbReference type="InterPro" id="IPR019756">
    <property type="entry name" value="Pept_S26A_signal_pept_1_Ser-AS"/>
</dbReference>
<sequence length="148" mass="15531">MVGIRLLGFEPVRIPSNSMAPTLAAGDHVVLDHREFTPARGDLIAFTDPTGATRDGLMVKRVAAVAGDEVGLEDGVLVVNGAAVVEPYADRSRLDGVYLGPLVVPAGKLFVLGDNRGDSVDSRTFGPIDAGTVEGRIELRLFPDPGPL</sequence>
<dbReference type="GO" id="GO:0004252">
    <property type="term" value="F:serine-type endopeptidase activity"/>
    <property type="evidence" value="ECO:0007669"/>
    <property type="project" value="InterPro"/>
</dbReference>
<dbReference type="GO" id="GO:0005886">
    <property type="term" value="C:plasma membrane"/>
    <property type="evidence" value="ECO:0007669"/>
    <property type="project" value="UniProtKB-SubCell"/>
</dbReference>
<evidence type="ECO:0000313" key="10">
    <source>
        <dbReference type="EMBL" id="NMH93648.1"/>
    </source>
</evidence>
<protein>
    <recommendedName>
        <fullName evidence="4 8">Signal peptidase I</fullName>
        <ecNumber evidence="4 8">3.4.21.89</ecNumber>
    </recommendedName>
</protein>
<feature type="active site" evidence="7">
    <location>
        <position position="60"/>
    </location>
</feature>
<dbReference type="Gene3D" id="2.10.109.10">
    <property type="entry name" value="Umud Fragment, subunit A"/>
    <property type="match status" value="1"/>
</dbReference>
<dbReference type="InterPro" id="IPR019758">
    <property type="entry name" value="Pept_S26A_signal_pept_1_CS"/>
</dbReference>
<keyword evidence="6 8" id="KW-0378">Hydrolase</keyword>
<keyword evidence="11" id="KW-1185">Reference proteome</keyword>
<comment type="caution">
    <text evidence="10">The sequence shown here is derived from an EMBL/GenBank/DDBJ whole genome shotgun (WGS) entry which is preliminary data.</text>
</comment>
<evidence type="ECO:0000256" key="7">
    <source>
        <dbReference type="PIRSR" id="PIRSR600223-1"/>
    </source>
</evidence>
<dbReference type="AlphaFoldDB" id="A0A848DLQ5"/>
<dbReference type="GO" id="GO:0006465">
    <property type="term" value="P:signal peptide processing"/>
    <property type="evidence" value="ECO:0007669"/>
    <property type="project" value="InterPro"/>
</dbReference>
<dbReference type="PANTHER" id="PTHR43390">
    <property type="entry name" value="SIGNAL PEPTIDASE I"/>
    <property type="match status" value="1"/>
</dbReference>
<evidence type="ECO:0000313" key="11">
    <source>
        <dbReference type="Proteomes" id="UP000586918"/>
    </source>
</evidence>
<evidence type="ECO:0000256" key="1">
    <source>
        <dbReference type="ARBA" id="ARBA00000677"/>
    </source>
</evidence>
<dbReference type="PANTHER" id="PTHR43390:SF1">
    <property type="entry name" value="CHLOROPLAST PROCESSING PEPTIDASE"/>
    <property type="match status" value="1"/>
</dbReference>
<dbReference type="InterPro" id="IPR019533">
    <property type="entry name" value="Peptidase_S26"/>
</dbReference>
<dbReference type="PROSITE" id="PS00761">
    <property type="entry name" value="SPASE_I_3"/>
    <property type="match status" value="1"/>
</dbReference>
<dbReference type="EMBL" id="JAAXKZ010000076">
    <property type="protein sequence ID" value="NMH93648.1"/>
    <property type="molecule type" value="Genomic_DNA"/>
</dbReference>
<gene>
    <name evidence="10" type="primary">lepB</name>
    <name evidence="10" type="ORF">HF519_19110</name>
</gene>
<dbReference type="PROSITE" id="PS00501">
    <property type="entry name" value="SPASE_I_1"/>
    <property type="match status" value="1"/>
</dbReference>
<evidence type="ECO:0000256" key="3">
    <source>
        <dbReference type="ARBA" id="ARBA00009370"/>
    </source>
</evidence>
<evidence type="ECO:0000256" key="8">
    <source>
        <dbReference type="RuleBase" id="RU362042"/>
    </source>
</evidence>
<dbReference type="CDD" id="cd06530">
    <property type="entry name" value="S26_SPase_I"/>
    <property type="match status" value="1"/>
</dbReference>
<evidence type="ECO:0000256" key="4">
    <source>
        <dbReference type="ARBA" id="ARBA00013208"/>
    </source>
</evidence>
<dbReference type="InterPro" id="IPR036286">
    <property type="entry name" value="LexA/Signal_pep-like_sf"/>
</dbReference>
<dbReference type="Pfam" id="PF10502">
    <property type="entry name" value="Peptidase_S26"/>
    <property type="match status" value="1"/>
</dbReference>
<accession>A0A848DLQ5</accession>
<dbReference type="EC" id="3.4.21.89" evidence="4 8"/>
<dbReference type="GO" id="GO:0009003">
    <property type="term" value="F:signal peptidase activity"/>
    <property type="evidence" value="ECO:0007669"/>
    <property type="project" value="UniProtKB-EC"/>
</dbReference>
<organism evidence="10 11">
    <name type="scientific">Pseudonocardia bannensis</name>
    <dbReference type="NCBI Taxonomy" id="630973"/>
    <lineage>
        <taxon>Bacteria</taxon>
        <taxon>Bacillati</taxon>
        <taxon>Actinomycetota</taxon>
        <taxon>Actinomycetes</taxon>
        <taxon>Pseudonocardiales</taxon>
        <taxon>Pseudonocardiaceae</taxon>
        <taxon>Pseudonocardia</taxon>
    </lineage>
</organism>
<proteinExistence type="inferred from homology"/>
<feature type="active site" evidence="7">
    <location>
        <position position="18"/>
    </location>
</feature>
<evidence type="ECO:0000259" key="9">
    <source>
        <dbReference type="Pfam" id="PF10502"/>
    </source>
</evidence>
<comment type="catalytic activity">
    <reaction evidence="1 8">
        <text>Cleavage of hydrophobic, N-terminal signal or leader sequences from secreted and periplasmic proteins.</text>
        <dbReference type="EC" id="3.4.21.89"/>
    </reaction>
</comment>
<evidence type="ECO:0000256" key="6">
    <source>
        <dbReference type="ARBA" id="ARBA00022801"/>
    </source>
</evidence>